<feature type="domain" description="Teneurin NHL" evidence="5">
    <location>
        <begin position="793"/>
        <end position="844"/>
    </location>
</feature>
<feature type="domain" description="Bacterial repeat" evidence="4">
    <location>
        <begin position="1094"/>
        <end position="1148"/>
    </location>
</feature>
<dbReference type="PANTHER" id="PTHR46388:SF2">
    <property type="entry name" value="NHL REPEAT-CONTAINING PROTEIN 2"/>
    <property type="match status" value="1"/>
</dbReference>
<evidence type="ECO:0000256" key="3">
    <source>
        <dbReference type="SAM" id="MobiDB-lite"/>
    </source>
</evidence>
<dbReference type="InterPro" id="IPR001258">
    <property type="entry name" value="NHL_repeat"/>
</dbReference>
<dbReference type="Gene3D" id="2.120.10.30">
    <property type="entry name" value="TolB, C-terminal domain"/>
    <property type="match status" value="9"/>
</dbReference>
<dbReference type="Pfam" id="PF18998">
    <property type="entry name" value="Flg_new_2"/>
    <property type="match status" value="3"/>
</dbReference>
<evidence type="ECO:0000256" key="2">
    <source>
        <dbReference type="PROSITE-ProRule" id="PRU00504"/>
    </source>
</evidence>
<sequence length="1554" mass="159628">MYIADVLNHRIRRVDPATGLISTIAGNGSPDFSGDDGIATDASLNSPAAMTFDASGNLYIADYGNHRIRKVDAGTGIITSVAGTGFPGSSGDDGLATAASLNYPIALFANASGLYISDSFNNKIRFIDNQGMMHTVAGTGTVGNSGDGSAATAATLRQPWGLVVGQDGHLYFSDSANFVVRKIANIAGGGGTTPPPTGSFTLTISKTGAGSGTVTAAAGNGSGIQCGAACSESYTENSVVNLIANADEGSLFNGWSGDCSGSGSTISLTLDTSKTCQAIFELRAQSNLIQRFAGSGNTGFSGDNGPALAAQVSDKLYGVAVDSKGNIYLADGGNNRVRKITPAGLISTVAGNGVQDYSGDGGIATAAGLTAFNVTVDRFNNLYIADGANHVIRKVDSAGIITTIAGNGTSGFSGDGELATAAQLNQPYGLSIDLSGNLYIAETGNHIIRKVDSQGVISTIAGQQGNPGFSGDNAAAATAQFEAPWAVVHDTLGNLYVADAANYRIRKITPDGLVQSIAGNGESAESGDGGPATQAGFGWPEDLAIDSANNLYIADRDNHRIRRVDAATGIISSVAGNGTSGYSGDDGPALNAQLNTPAGLVVDLADDLYIADSANSMLRQMTTGLKQRLSIELTGSSLGSISAPAGVMQGIQCDANNSLCLDIYVTGNTVKLTATASTDAEFIGWGGDCGGTENPLQVTMDQSRHCTARFDLLPQAVAQGLISTVAGDGLGAYSGEGGPATLASLKFPVALALSPSEQLLISDALNNRLRLVEAPVIDSFINRVAGNGSFGFSGDGGLANNAELRNPFGLTSDADGVVYFADSANHRIRKVASGIISTVAGMDNFGYSGDNGPALEARLSLPHDVALDSAGNLYIADSNNHRVRKVDSSGRITTIAGTGVADYSGDSGFGTLAGLNFPTGLFVTPAGEIYIADSGNHRIRKLDQNGVISTIAGSGATGFGNGAYGGDGGLALDARLNNPRAVAVDESGRIYIADQSNHRIRRIDQRGSIATLVGTGMPGFSGDGGLPSEAQLNGPTDIIIDAQGNLYIADYSNHRVRRVEADSPQLQISKSGNGDGLISGAVGLGDGIQCGGNCSEKYLKGSIITLTAAPDAEALFDSWGGHCQVDADNPLQATVTLDSDQSCVVSFSLQAGAGLPACPTSGSIDAPCNGDGQTLVNVSIGPNGWVYYATLSGTIQNQGVLESVTLAANAVINGGTLAGVIQGTAGAQAMLNSIITEANTQLNQVVIGQGATLGDNTQLAGGSLFSRSAIVPSSGMELSSMPIRLADPCPALQQPGLLDLSAKVWLDGVSLLEGINQVPGLPENGWVFQQQAGGEMSLDIEPYRILLHAQQVFHSSPFEAPAFVVADDWQNLRLFTPDDTVINAHPALQGLCDLQAEVSALGFPDLQRLSNGNLRLNLDADNWFTLRPDGIATFMPATTPLGISTVPSPVHPTQMLVQFVSIDTLGLKYMQQLNPVPVDLQALKTAAGESLVVGVNGLVEFSLEGQALKGVLDYNISQGIPPIQAQLQSEAIAGSSDQMLIYPDGSRQRLFVLP</sequence>
<dbReference type="SMART" id="SM00135">
    <property type="entry name" value="LY"/>
    <property type="match status" value="6"/>
</dbReference>
<dbReference type="PROSITE" id="PS51125">
    <property type="entry name" value="NHL"/>
    <property type="match status" value="5"/>
</dbReference>
<feature type="domain" description="Teneurin NHL" evidence="5">
    <location>
        <begin position="965"/>
        <end position="1015"/>
    </location>
</feature>
<evidence type="ECO:0000256" key="1">
    <source>
        <dbReference type="ARBA" id="ARBA00022737"/>
    </source>
</evidence>
<evidence type="ECO:0000259" key="5">
    <source>
        <dbReference type="Pfam" id="PF25021"/>
    </source>
</evidence>
<feature type="repeat" description="NHL" evidence="2">
    <location>
        <begin position="39"/>
        <end position="74"/>
    </location>
</feature>
<dbReference type="InterPro" id="IPR044060">
    <property type="entry name" value="Bacterial_rp_domain"/>
</dbReference>
<keyword evidence="7" id="KW-1185">Reference proteome</keyword>
<dbReference type="InterPro" id="IPR011042">
    <property type="entry name" value="6-blade_b-propeller_TolB-like"/>
</dbReference>
<dbReference type="Proteomes" id="UP000236724">
    <property type="component" value="Unassembled WGS sequence"/>
</dbReference>
<dbReference type="GO" id="GO:0004674">
    <property type="term" value="F:protein serine/threonine kinase activity"/>
    <property type="evidence" value="ECO:0007669"/>
    <property type="project" value="UniProtKB-EC"/>
</dbReference>
<evidence type="ECO:0000313" key="6">
    <source>
        <dbReference type="EMBL" id="SEH04477.1"/>
    </source>
</evidence>
<feature type="region of interest" description="Disordered" evidence="3">
    <location>
        <begin position="519"/>
        <end position="538"/>
    </location>
</feature>
<keyword evidence="6" id="KW-0418">Kinase</keyword>
<feature type="domain" description="Bacterial repeat" evidence="4">
    <location>
        <begin position="664"/>
        <end position="711"/>
    </location>
</feature>
<protein>
    <submittedName>
        <fullName evidence="6">Serine/threonine-protein kinase PknD</fullName>
        <ecNumber evidence="6">2.7.11.1</ecNumber>
    </submittedName>
</protein>
<feature type="repeat" description="NHL" evidence="2">
    <location>
        <begin position="976"/>
        <end position="1006"/>
    </location>
</feature>
<feature type="domain" description="Bacterial repeat" evidence="4">
    <location>
        <begin position="213"/>
        <end position="282"/>
    </location>
</feature>
<dbReference type="InterPro" id="IPR000033">
    <property type="entry name" value="LDLR_classB_rpt"/>
</dbReference>
<dbReference type="InterPro" id="IPR056822">
    <property type="entry name" value="TEN_NHL"/>
</dbReference>
<organism evidence="6 7">
    <name type="scientific">Candidatus Venteria ishoeyi</name>
    <dbReference type="NCBI Taxonomy" id="1899563"/>
    <lineage>
        <taxon>Bacteria</taxon>
        <taxon>Pseudomonadati</taxon>
        <taxon>Pseudomonadota</taxon>
        <taxon>Gammaproteobacteria</taxon>
        <taxon>Thiotrichales</taxon>
        <taxon>Thiotrichaceae</taxon>
        <taxon>Venteria</taxon>
    </lineage>
</organism>
<keyword evidence="6" id="KW-0808">Transferase</keyword>
<evidence type="ECO:0000259" key="4">
    <source>
        <dbReference type="Pfam" id="PF18998"/>
    </source>
</evidence>
<proteinExistence type="predicted"/>
<feature type="repeat" description="NHL" evidence="2">
    <location>
        <begin position="480"/>
        <end position="511"/>
    </location>
</feature>
<keyword evidence="1" id="KW-0677">Repeat</keyword>
<reference evidence="6 7" key="1">
    <citation type="submission" date="2016-10" db="EMBL/GenBank/DDBJ databases">
        <authorList>
            <person name="de Groot N.N."/>
        </authorList>
    </citation>
    <scope>NUCLEOTIDE SEQUENCE [LARGE SCALE GENOMIC DNA]</scope>
    <source>
        <strain evidence="6">MBHS1</strain>
    </source>
</reference>
<dbReference type="CDD" id="cd14953">
    <property type="entry name" value="NHL_like_1"/>
    <property type="match status" value="3"/>
</dbReference>
<feature type="repeat" description="NHL" evidence="2">
    <location>
        <begin position="859"/>
        <end position="889"/>
    </location>
</feature>
<dbReference type="Pfam" id="PF01436">
    <property type="entry name" value="NHL"/>
    <property type="match status" value="6"/>
</dbReference>
<gene>
    <name evidence="6" type="primary">pknD_2</name>
    <name evidence="6" type="ORF">MBHS_00323</name>
</gene>
<dbReference type="SUPFAM" id="SSF63829">
    <property type="entry name" value="Calcium-dependent phosphotriesterase"/>
    <property type="match status" value="1"/>
</dbReference>
<dbReference type="PANTHER" id="PTHR46388">
    <property type="entry name" value="NHL REPEAT-CONTAINING PROTEIN 2"/>
    <property type="match status" value="1"/>
</dbReference>
<dbReference type="Pfam" id="PF25021">
    <property type="entry name" value="TEN_NHL"/>
    <property type="match status" value="3"/>
</dbReference>
<accession>A0A1H6F2U4</accession>
<evidence type="ECO:0000313" key="7">
    <source>
        <dbReference type="Proteomes" id="UP000236724"/>
    </source>
</evidence>
<dbReference type="EC" id="2.7.11.1" evidence="6"/>
<name>A0A1H6F2U4_9GAMM</name>
<dbReference type="SUPFAM" id="SSF101898">
    <property type="entry name" value="NHL repeat"/>
    <property type="match status" value="3"/>
</dbReference>
<feature type="repeat" description="NHL" evidence="2">
    <location>
        <begin position="907"/>
        <end position="945"/>
    </location>
</feature>
<dbReference type="EMBL" id="FMSV02000056">
    <property type="protein sequence ID" value="SEH04477.1"/>
    <property type="molecule type" value="Genomic_DNA"/>
</dbReference>
<feature type="domain" description="Teneurin NHL" evidence="5">
    <location>
        <begin position="413"/>
        <end position="465"/>
    </location>
</feature>